<gene>
    <name evidence="1" type="primary">Necator_chrX.g23988</name>
    <name evidence="1" type="ORF">RB195_023823</name>
</gene>
<dbReference type="EMBL" id="JAVFWL010000006">
    <property type="protein sequence ID" value="KAK6763254.1"/>
    <property type="molecule type" value="Genomic_DNA"/>
</dbReference>
<protein>
    <submittedName>
        <fullName evidence="1">Uncharacterized protein</fullName>
    </submittedName>
</protein>
<keyword evidence="2" id="KW-1185">Reference proteome</keyword>
<dbReference type="Proteomes" id="UP001303046">
    <property type="component" value="Unassembled WGS sequence"/>
</dbReference>
<evidence type="ECO:0000313" key="2">
    <source>
        <dbReference type="Proteomes" id="UP001303046"/>
    </source>
</evidence>
<organism evidence="1 2">
    <name type="scientific">Necator americanus</name>
    <name type="common">Human hookworm</name>
    <dbReference type="NCBI Taxonomy" id="51031"/>
    <lineage>
        <taxon>Eukaryota</taxon>
        <taxon>Metazoa</taxon>
        <taxon>Ecdysozoa</taxon>
        <taxon>Nematoda</taxon>
        <taxon>Chromadorea</taxon>
        <taxon>Rhabditida</taxon>
        <taxon>Rhabditina</taxon>
        <taxon>Rhabditomorpha</taxon>
        <taxon>Strongyloidea</taxon>
        <taxon>Ancylostomatidae</taxon>
        <taxon>Bunostominae</taxon>
        <taxon>Necator</taxon>
    </lineage>
</organism>
<name>A0ABR1EKT3_NECAM</name>
<comment type="caution">
    <text evidence="1">The sequence shown here is derived from an EMBL/GenBank/DDBJ whole genome shotgun (WGS) entry which is preliminary data.</text>
</comment>
<sequence length="131" mass="15306">MRFNDNRWTRTVSDWVPRDIERTTRRPLTRWSDFFTKSFKENYDALRGFMRKEEPLGDSGMRSGQMEELLASARPLRRSTGVKEIKVIKVTKSKNNYNSKKKVCSAVSKTYRCGCSIIDRRFDSALVPTTL</sequence>
<accession>A0ABR1EKT3</accession>
<evidence type="ECO:0000313" key="1">
    <source>
        <dbReference type="EMBL" id="KAK6763254.1"/>
    </source>
</evidence>
<proteinExistence type="predicted"/>
<reference evidence="1 2" key="1">
    <citation type="submission" date="2023-08" db="EMBL/GenBank/DDBJ databases">
        <title>A Necator americanus chromosomal reference genome.</title>
        <authorList>
            <person name="Ilik V."/>
            <person name="Petrzelkova K.J."/>
            <person name="Pardy F."/>
            <person name="Fuh T."/>
            <person name="Niatou-Singa F.S."/>
            <person name="Gouil Q."/>
            <person name="Baker L."/>
            <person name="Ritchie M.E."/>
            <person name="Jex A.R."/>
            <person name="Gazzola D."/>
            <person name="Li H."/>
            <person name="Toshio Fujiwara R."/>
            <person name="Zhan B."/>
            <person name="Aroian R.V."/>
            <person name="Pafco B."/>
            <person name="Schwarz E.M."/>
        </authorList>
    </citation>
    <scope>NUCLEOTIDE SEQUENCE [LARGE SCALE GENOMIC DNA]</scope>
    <source>
        <strain evidence="1 2">Aroian</strain>
        <tissue evidence="1">Whole animal</tissue>
    </source>
</reference>